<dbReference type="EMBL" id="ML977320">
    <property type="protein sequence ID" value="KAF2116562.1"/>
    <property type="molecule type" value="Genomic_DNA"/>
</dbReference>
<gene>
    <name evidence="11" type="ORF">BDV96DRAFT_572385</name>
</gene>
<dbReference type="InterPro" id="IPR012952">
    <property type="entry name" value="BING4_C_dom"/>
</dbReference>
<keyword evidence="6" id="KW-0539">Nucleus</keyword>
<keyword evidence="4 8" id="KW-0853">WD repeat</keyword>
<dbReference type="FunFam" id="2.130.10.10:FF:000378">
    <property type="entry name" value="U3 small nucleolar RNA-associated protein 7"/>
    <property type="match status" value="1"/>
</dbReference>
<proteinExistence type="predicted"/>
<dbReference type="GO" id="GO:0000462">
    <property type="term" value="P:maturation of SSU-rRNA from tricistronic rRNA transcript (SSU-rRNA, 5.8S rRNA, LSU-rRNA)"/>
    <property type="evidence" value="ECO:0007669"/>
    <property type="project" value="TreeGrafter"/>
</dbReference>
<dbReference type="Pfam" id="PF08149">
    <property type="entry name" value="BING4CT"/>
    <property type="match status" value="1"/>
</dbReference>
<evidence type="ECO:0000256" key="5">
    <source>
        <dbReference type="ARBA" id="ARBA00022737"/>
    </source>
</evidence>
<keyword evidence="3" id="KW-0698">rRNA processing</keyword>
<dbReference type="SMART" id="SM01033">
    <property type="entry name" value="BING4CT"/>
    <property type="match status" value="1"/>
</dbReference>
<feature type="region of interest" description="Disordered" evidence="9">
    <location>
        <begin position="410"/>
        <end position="434"/>
    </location>
</feature>
<dbReference type="InterPro" id="IPR015943">
    <property type="entry name" value="WD40/YVTN_repeat-like_dom_sf"/>
</dbReference>
<reference evidence="11" key="1">
    <citation type="journal article" date="2020" name="Stud. Mycol.">
        <title>101 Dothideomycetes genomes: a test case for predicting lifestyles and emergence of pathogens.</title>
        <authorList>
            <person name="Haridas S."/>
            <person name="Albert R."/>
            <person name="Binder M."/>
            <person name="Bloem J."/>
            <person name="Labutti K."/>
            <person name="Salamov A."/>
            <person name="Andreopoulos B."/>
            <person name="Baker S."/>
            <person name="Barry K."/>
            <person name="Bills G."/>
            <person name="Bluhm B."/>
            <person name="Cannon C."/>
            <person name="Castanera R."/>
            <person name="Culley D."/>
            <person name="Daum C."/>
            <person name="Ezra D."/>
            <person name="Gonzalez J."/>
            <person name="Henrissat B."/>
            <person name="Kuo A."/>
            <person name="Liang C."/>
            <person name="Lipzen A."/>
            <person name="Lutzoni F."/>
            <person name="Magnuson J."/>
            <person name="Mondo S."/>
            <person name="Nolan M."/>
            <person name="Ohm R."/>
            <person name="Pangilinan J."/>
            <person name="Park H.-J."/>
            <person name="Ramirez L."/>
            <person name="Alfaro M."/>
            <person name="Sun H."/>
            <person name="Tritt A."/>
            <person name="Yoshinaga Y."/>
            <person name="Zwiers L.-H."/>
            <person name="Turgeon B."/>
            <person name="Goodwin S."/>
            <person name="Spatafora J."/>
            <person name="Crous P."/>
            <person name="Grigoriev I."/>
        </authorList>
    </citation>
    <scope>NUCLEOTIDE SEQUENCE</scope>
    <source>
        <strain evidence="11">CBS 627.86</strain>
    </source>
</reference>
<name>A0A6A5ZAR9_9PLEO</name>
<dbReference type="AlphaFoldDB" id="A0A6A5ZAR9"/>
<dbReference type="InterPro" id="IPR040315">
    <property type="entry name" value="WDR46/Utp7"/>
</dbReference>
<feature type="compositionally biased region" description="Basic and acidic residues" evidence="9">
    <location>
        <begin position="24"/>
        <end position="41"/>
    </location>
</feature>
<evidence type="ECO:0000256" key="8">
    <source>
        <dbReference type="PROSITE-ProRule" id="PRU00221"/>
    </source>
</evidence>
<comment type="function">
    <text evidence="1">Involved in nucleolar processing of pre-18S ribosomal RNA.</text>
</comment>
<organism evidence="11 12">
    <name type="scientific">Lophiotrema nucula</name>
    <dbReference type="NCBI Taxonomy" id="690887"/>
    <lineage>
        <taxon>Eukaryota</taxon>
        <taxon>Fungi</taxon>
        <taxon>Dikarya</taxon>
        <taxon>Ascomycota</taxon>
        <taxon>Pezizomycotina</taxon>
        <taxon>Dothideomycetes</taxon>
        <taxon>Pleosporomycetidae</taxon>
        <taxon>Pleosporales</taxon>
        <taxon>Lophiotremataceae</taxon>
        <taxon>Lophiotrema</taxon>
    </lineage>
</organism>
<sequence>MASDKPQTPPKERRKSNTAAISDAEAKALELHTQSAKERYGRGSQIKTRTIRDRKLRATLKGLESKYKDATLQAKNAEVLQDGAAGLLEPEHELERTYKVRQDEIRQDVAIETAKKGFELKLGELGPYDSCDYSRNGRHLLIASRKGHVFNIDWRDGKLGCELNLNETVRDAVWLHNEQSFAVAQKKHVYIYAKDGVEIHALKKHQEATHLQFLPYHFLLASVSTAGVLRYTDTSTGQMIAETSTRLGPPTSFCQNPYNAILNVGHQKGVVTMWSPNTSTPLVKLLTNQGPVRSIAVDRSGKYMVATGQDRRMSVWDIRAMKELHQHHLRQPGSTLSISDKGLTAVGWGTQVSIFSNDLFTRNTSDINPVPAPYMAWGGEGNTISRVRFCPFEDVLGIAHTHGFSSVLVPGSGEPNPDALEPGTNPYETAKQRQETEVQALLTKLQPDMISIDPNFIGNLDLASEEQRTKEKDLDKKPEDKISKLKKKGRGRNSALRRYLRKSGQRNVIDEEKVRARETLRAMDKREVLRVQKLKKEYGPALERFARKGA</sequence>
<evidence type="ECO:0000256" key="6">
    <source>
        <dbReference type="ARBA" id="ARBA00023242"/>
    </source>
</evidence>
<evidence type="ECO:0000259" key="10">
    <source>
        <dbReference type="SMART" id="SM01033"/>
    </source>
</evidence>
<keyword evidence="5" id="KW-0677">Repeat</keyword>
<dbReference type="PANTHER" id="PTHR14085:SF3">
    <property type="entry name" value="WD REPEAT-CONTAINING PROTEIN 46"/>
    <property type="match status" value="1"/>
</dbReference>
<dbReference type="Gene3D" id="2.130.10.10">
    <property type="entry name" value="YVTN repeat-like/Quinoprotein amine dehydrogenase"/>
    <property type="match status" value="1"/>
</dbReference>
<dbReference type="InterPro" id="IPR036322">
    <property type="entry name" value="WD40_repeat_dom_sf"/>
</dbReference>
<evidence type="ECO:0000256" key="7">
    <source>
        <dbReference type="ARBA" id="ARBA00076453"/>
    </source>
</evidence>
<protein>
    <recommendedName>
        <fullName evidence="7">U three protein 7</fullName>
    </recommendedName>
</protein>
<keyword evidence="12" id="KW-1185">Reference proteome</keyword>
<feature type="domain" description="BING4 C-terminal" evidence="10">
    <location>
        <begin position="373"/>
        <end position="454"/>
    </location>
</feature>
<dbReference type="SUPFAM" id="SSF50978">
    <property type="entry name" value="WD40 repeat-like"/>
    <property type="match status" value="1"/>
</dbReference>
<evidence type="ECO:0000256" key="9">
    <source>
        <dbReference type="SAM" id="MobiDB-lite"/>
    </source>
</evidence>
<accession>A0A6A5ZAR9</accession>
<dbReference type="PROSITE" id="PS00678">
    <property type="entry name" value="WD_REPEATS_1"/>
    <property type="match status" value="1"/>
</dbReference>
<dbReference type="InterPro" id="IPR001680">
    <property type="entry name" value="WD40_rpt"/>
</dbReference>
<evidence type="ECO:0000313" key="11">
    <source>
        <dbReference type="EMBL" id="KAF2116562.1"/>
    </source>
</evidence>
<dbReference type="InterPro" id="IPR019775">
    <property type="entry name" value="WD40_repeat_CS"/>
</dbReference>
<evidence type="ECO:0000256" key="4">
    <source>
        <dbReference type="ARBA" id="ARBA00022574"/>
    </source>
</evidence>
<dbReference type="Pfam" id="PF00400">
    <property type="entry name" value="WD40"/>
    <property type="match status" value="1"/>
</dbReference>
<dbReference type="PROSITE" id="PS50082">
    <property type="entry name" value="WD_REPEATS_2"/>
    <property type="match status" value="1"/>
</dbReference>
<dbReference type="GO" id="GO:0030686">
    <property type="term" value="C:90S preribosome"/>
    <property type="evidence" value="ECO:0007669"/>
    <property type="project" value="TreeGrafter"/>
</dbReference>
<dbReference type="PROSITE" id="PS50294">
    <property type="entry name" value="WD_REPEATS_REGION"/>
    <property type="match status" value="1"/>
</dbReference>
<feature type="region of interest" description="Disordered" evidence="9">
    <location>
        <begin position="1"/>
        <end position="45"/>
    </location>
</feature>
<dbReference type="OrthoDB" id="10251154at2759"/>
<evidence type="ECO:0000256" key="1">
    <source>
        <dbReference type="ARBA" id="ARBA00004099"/>
    </source>
</evidence>
<comment type="subcellular location">
    <subcellularLocation>
        <location evidence="2">Nucleus</location>
        <location evidence="2">Nucleolus</location>
    </subcellularLocation>
</comment>
<evidence type="ECO:0000256" key="3">
    <source>
        <dbReference type="ARBA" id="ARBA00022552"/>
    </source>
</evidence>
<dbReference type="GO" id="GO:0032040">
    <property type="term" value="C:small-subunit processome"/>
    <property type="evidence" value="ECO:0007669"/>
    <property type="project" value="TreeGrafter"/>
</dbReference>
<evidence type="ECO:0000256" key="2">
    <source>
        <dbReference type="ARBA" id="ARBA00004604"/>
    </source>
</evidence>
<evidence type="ECO:0000313" key="12">
    <source>
        <dbReference type="Proteomes" id="UP000799770"/>
    </source>
</evidence>
<dbReference type="Proteomes" id="UP000799770">
    <property type="component" value="Unassembled WGS sequence"/>
</dbReference>
<feature type="repeat" description="WD" evidence="8">
    <location>
        <begin position="285"/>
        <end position="326"/>
    </location>
</feature>
<dbReference type="PANTHER" id="PTHR14085">
    <property type="entry name" value="WD-REPEAT PROTEIN BING4"/>
    <property type="match status" value="1"/>
</dbReference>
<dbReference type="SMART" id="SM00320">
    <property type="entry name" value="WD40"/>
    <property type="match status" value="3"/>
</dbReference>